<feature type="signal peptide" evidence="1">
    <location>
        <begin position="1"/>
        <end position="23"/>
    </location>
</feature>
<organism evidence="2 3">
    <name type="scientific">Popillia japonica</name>
    <name type="common">Japanese beetle</name>
    <dbReference type="NCBI Taxonomy" id="7064"/>
    <lineage>
        <taxon>Eukaryota</taxon>
        <taxon>Metazoa</taxon>
        <taxon>Ecdysozoa</taxon>
        <taxon>Arthropoda</taxon>
        <taxon>Hexapoda</taxon>
        <taxon>Insecta</taxon>
        <taxon>Pterygota</taxon>
        <taxon>Neoptera</taxon>
        <taxon>Endopterygota</taxon>
        <taxon>Coleoptera</taxon>
        <taxon>Polyphaga</taxon>
        <taxon>Scarabaeiformia</taxon>
        <taxon>Scarabaeidae</taxon>
        <taxon>Rutelinae</taxon>
        <taxon>Popillia</taxon>
    </lineage>
</organism>
<reference evidence="2 3" key="1">
    <citation type="journal article" date="2024" name="BMC Genomics">
        <title>De novo assembly and annotation of Popillia japonica's genome with initial clues to its potential as an invasive pest.</title>
        <authorList>
            <person name="Cucini C."/>
            <person name="Boschi S."/>
            <person name="Funari R."/>
            <person name="Cardaioli E."/>
            <person name="Iannotti N."/>
            <person name="Marturano G."/>
            <person name="Paoli F."/>
            <person name="Bruttini M."/>
            <person name="Carapelli A."/>
            <person name="Frati F."/>
            <person name="Nardi F."/>
        </authorList>
    </citation>
    <scope>NUCLEOTIDE SEQUENCE [LARGE SCALE GENOMIC DNA]</scope>
    <source>
        <strain evidence="2">DMR45628</strain>
    </source>
</reference>
<gene>
    <name evidence="2" type="ORF">QE152_g11145</name>
</gene>
<dbReference type="Proteomes" id="UP001458880">
    <property type="component" value="Unassembled WGS sequence"/>
</dbReference>
<keyword evidence="3" id="KW-1185">Reference proteome</keyword>
<evidence type="ECO:0000256" key="1">
    <source>
        <dbReference type="SAM" id="SignalP"/>
    </source>
</evidence>
<evidence type="ECO:0000313" key="2">
    <source>
        <dbReference type="EMBL" id="KAK9736944.1"/>
    </source>
</evidence>
<dbReference type="AlphaFoldDB" id="A0AAW1LTA7"/>
<name>A0AAW1LTA7_POPJA</name>
<sequence length="106" mass="11912">MSSIYQLPTILFMLAMGYISLETGELVMADPAIQEILNSNETYDAVILEWVSTDYLQSIAYRLRAPAISATIFCPSVYTNYVSGNPSIYSHMLHFLSGYGQNMNLR</sequence>
<feature type="chain" id="PRO_5043452532" evidence="1">
    <location>
        <begin position="24"/>
        <end position="106"/>
    </location>
</feature>
<comment type="caution">
    <text evidence="2">The sequence shown here is derived from an EMBL/GenBank/DDBJ whole genome shotgun (WGS) entry which is preliminary data.</text>
</comment>
<dbReference type="EMBL" id="JASPKY010000107">
    <property type="protein sequence ID" value="KAK9736944.1"/>
    <property type="molecule type" value="Genomic_DNA"/>
</dbReference>
<accession>A0AAW1LTA7</accession>
<keyword evidence="1" id="KW-0732">Signal</keyword>
<proteinExistence type="predicted"/>
<evidence type="ECO:0000313" key="3">
    <source>
        <dbReference type="Proteomes" id="UP001458880"/>
    </source>
</evidence>
<protein>
    <submittedName>
        <fullName evidence="2">Uncharacterized protein</fullName>
    </submittedName>
</protein>
<dbReference type="SUPFAM" id="SSF53756">
    <property type="entry name" value="UDP-Glycosyltransferase/glycogen phosphorylase"/>
    <property type="match status" value="1"/>
</dbReference>